<keyword evidence="1" id="KW-0812">Transmembrane</keyword>
<name>A0A6M6BKV5_9BACT</name>
<reference evidence="2 3" key="1">
    <citation type="submission" date="2020-05" db="EMBL/GenBank/DDBJ databases">
        <title>Complete genome sequence of Hymenobacter sp. TS19 in Coasted Sand Dune.</title>
        <authorList>
            <person name="Lee J.-H."/>
            <person name="Jung J.-H."/>
            <person name="Jeong S."/>
            <person name="Zhao L."/>
            <person name="Kim M.-K."/>
            <person name="Seo H.-S."/>
            <person name="Lim S."/>
        </authorList>
    </citation>
    <scope>NUCLEOTIDE SEQUENCE [LARGE SCALE GENOMIC DNA]</scope>
    <source>
        <strain evidence="2 3">TS19</strain>
    </source>
</reference>
<evidence type="ECO:0000256" key="1">
    <source>
        <dbReference type="SAM" id="Phobius"/>
    </source>
</evidence>
<accession>A0A6M6BKV5</accession>
<evidence type="ECO:0000313" key="3">
    <source>
        <dbReference type="Proteomes" id="UP000501623"/>
    </source>
</evidence>
<gene>
    <name evidence="2" type="ORF">HMJ29_12385</name>
</gene>
<keyword evidence="1" id="KW-0472">Membrane</keyword>
<dbReference type="EMBL" id="CP053538">
    <property type="protein sequence ID" value="QJX47695.1"/>
    <property type="molecule type" value="Genomic_DNA"/>
</dbReference>
<sequence length="177" mass="20153">MASIVLPPTTLTFAEYQEIHQEQQRQRYPSQAAPRPVTSDSWRKKGQLWLGSVISMGASCWWMGLGSWFAGAVVVTLFTGISLAHEWVEYRRAFRQHAQAQPATGFELDANAVIIQQENHRRTLGWRDFYSIQRVSDWVLLYTSVEHCYYLNLTQVQTPATAADVLALLPQRPVSAE</sequence>
<evidence type="ECO:0008006" key="4">
    <source>
        <dbReference type="Google" id="ProtNLM"/>
    </source>
</evidence>
<dbReference type="KEGG" id="hts:HMJ29_12385"/>
<dbReference type="RefSeq" id="WP_171591789.1">
    <property type="nucleotide sequence ID" value="NZ_CP053538.1"/>
</dbReference>
<dbReference type="AlphaFoldDB" id="A0A6M6BKV5"/>
<evidence type="ECO:0000313" key="2">
    <source>
        <dbReference type="EMBL" id="QJX47695.1"/>
    </source>
</evidence>
<proteinExistence type="predicted"/>
<keyword evidence="1" id="KW-1133">Transmembrane helix</keyword>
<protein>
    <recommendedName>
        <fullName evidence="4">YcxB family protein</fullName>
    </recommendedName>
</protein>
<keyword evidence="3" id="KW-1185">Reference proteome</keyword>
<feature type="transmembrane region" description="Helical" evidence="1">
    <location>
        <begin position="70"/>
        <end position="88"/>
    </location>
</feature>
<organism evidence="2 3">
    <name type="scientific">Hymenobacter taeanensis</name>
    <dbReference type="NCBI Taxonomy" id="2735321"/>
    <lineage>
        <taxon>Bacteria</taxon>
        <taxon>Pseudomonadati</taxon>
        <taxon>Bacteroidota</taxon>
        <taxon>Cytophagia</taxon>
        <taxon>Cytophagales</taxon>
        <taxon>Hymenobacteraceae</taxon>
        <taxon>Hymenobacter</taxon>
    </lineage>
</organism>
<dbReference type="Proteomes" id="UP000501623">
    <property type="component" value="Chromosome"/>
</dbReference>